<feature type="transmembrane region" description="Helical" evidence="1">
    <location>
        <begin position="197"/>
        <end position="219"/>
    </location>
</feature>
<keyword evidence="1" id="KW-0472">Membrane</keyword>
<evidence type="ECO:0008006" key="3">
    <source>
        <dbReference type="Google" id="ProtNLM"/>
    </source>
</evidence>
<reference evidence="2" key="1">
    <citation type="journal article" date="2020" name="Nature">
        <title>Giant virus diversity and host interactions through global metagenomics.</title>
        <authorList>
            <person name="Schulz F."/>
            <person name="Roux S."/>
            <person name="Paez-Espino D."/>
            <person name="Jungbluth S."/>
            <person name="Walsh D.A."/>
            <person name="Denef V.J."/>
            <person name="McMahon K.D."/>
            <person name="Konstantinidis K.T."/>
            <person name="Eloe-Fadrosh E.A."/>
            <person name="Kyrpides N.C."/>
            <person name="Woyke T."/>
        </authorList>
    </citation>
    <scope>NUCLEOTIDE SEQUENCE</scope>
    <source>
        <strain evidence="2">GVMAG-S-1101165-83</strain>
    </source>
</reference>
<evidence type="ECO:0000256" key="1">
    <source>
        <dbReference type="SAM" id="Phobius"/>
    </source>
</evidence>
<sequence length="534" mass="60581">MDNIQQSAKTIKQMYEKLTYFDQYGGSVFLFIILVVILFVAVSYVTVMRNIQPIKDDWVNQRCKPQVMPFAGLINKPTNMSAIDFTGQNFTNCMQNILIGITGDAVQPITYMTLAIREVFSAIAEVIQYIRTILSSIRSNMTSIAQDILGRVANIMVPIQQILIAFKDAMNKVKGVLTAGLYTALGSYYALKAMLGAIVQMIIVILIILVALIIAMWIIPFTWPVAATMTAVFISVSIPLAIIVGFMVDVLHVQTDFSLPSVPSKPNVCFDKNAIFKMADGTNKKIYDIEVGDILKNNVRVNAKMTLDAKGQTMYNINGTIVSSHHQVKYNDKWIPVCEHPERKELAWYSEPFLYCLNTSSKEIEINNNVYMDWDEIDETSMKELINYVPNMQNLEEIHERFDGGFSSLTQIKKLDGTTVNIMDIKAGDVLDKNVKVCGVVEIDNSDLKHSYIYNLGNGCVFEGGYNLHICDKILDEKFYKNRATTKNIEPKLYHLITEQNIFYVNDVKFYHYDSNVELLLDKYRGKLLSMKYV</sequence>
<keyword evidence="1" id="KW-1133">Transmembrane helix</keyword>
<protein>
    <recommendedName>
        <fullName evidence="3">Vint domain-containing protein</fullName>
    </recommendedName>
</protein>
<evidence type="ECO:0000313" key="2">
    <source>
        <dbReference type="EMBL" id="QHU10703.1"/>
    </source>
</evidence>
<feature type="transmembrane region" description="Helical" evidence="1">
    <location>
        <begin position="226"/>
        <end position="248"/>
    </location>
</feature>
<feature type="transmembrane region" description="Helical" evidence="1">
    <location>
        <begin position="173"/>
        <end position="191"/>
    </location>
</feature>
<dbReference type="EMBL" id="MN740770">
    <property type="protein sequence ID" value="QHU10703.1"/>
    <property type="molecule type" value="Genomic_DNA"/>
</dbReference>
<accession>A0A6C0JZD2</accession>
<feature type="transmembrane region" description="Helical" evidence="1">
    <location>
        <begin position="24"/>
        <end position="47"/>
    </location>
</feature>
<name>A0A6C0JZD2_9ZZZZ</name>
<organism evidence="2">
    <name type="scientific">viral metagenome</name>
    <dbReference type="NCBI Taxonomy" id="1070528"/>
    <lineage>
        <taxon>unclassified sequences</taxon>
        <taxon>metagenomes</taxon>
        <taxon>organismal metagenomes</taxon>
    </lineage>
</organism>
<dbReference type="AlphaFoldDB" id="A0A6C0JZD2"/>
<keyword evidence="1" id="KW-0812">Transmembrane</keyword>
<proteinExistence type="predicted"/>